<dbReference type="PANTHER" id="PTHR43081">
    <property type="entry name" value="ADENYLATE CYCLASE, TERMINAL-DIFFERENTIATION SPECIFIC-RELATED"/>
    <property type="match status" value="1"/>
</dbReference>
<dbReference type="GO" id="GO:0006171">
    <property type="term" value="P:cAMP biosynthetic process"/>
    <property type="evidence" value="ECO:0007669"/>
    <property type="project" value="TreeGrafter"/>
</dbReference>
<dbReference type="InterPro" id="IPR029787">
    <property type="entry name" value="Nucleotide_cyclase"/>
</dbReference>
<proteinExistence type="predicted"/>
<keyword evidence="3" id="KW-0472">Membrane</keyword>
<evidence type="ECO:0000259" key="4">
    <source>
        <dbReference type="PROSITE" id="PS50125"/>
    </source>
</evidence>
<dbReference type="PROSITE" id="PS50125">
    <property type="entry name" value="GUANYLATE_CYCLASE_2"/>
    <property type="match status" value="1"/>
</dbReference>
<evidence type="ECO:0000313" key="6">
    <source>
        <dbReference type="Proteomes" id="UP000003250"/>
    </source>
</evidence>
<name>H0HU80_9HYPH</name>
<feature type="domain" description="Guanylate cyclase" evidence="4">
    <location>
        <begin position="1"/>
        <end position="54"/>
    </location>
</feature>
<dbReference type="SUPFAM" id="SSF55073">
    <property type="entry name" value="Nucleotide cyclase"/>
    <property type="match status" value="1"/>
</dbReference>
<evidence type="ECO:0000313" key="5">
    <source>
        <dbReference type="EMBL" id="EHK55716.1"/>
    </source>
</evidence>
<organism evidence="5 6">
    <name type="scientific">Mesorhizobium alhagi CCNWXJ12-2</name>
    <dbReference type="NCBI Taxonomy" id="1107882"/>
    <lineage>
        <taxon>Bacteria</taxon>
        <taxon>Pseudomonadati</taxon>
        <taxon>Pseudomonadota</taxon>
        <taxon>Alphaproteobacteria</taxon>
        <taxon>Hyphomicrobiales</taxon>
        <taxon>Phyllobacteriaceae</taxon>
        <taxon>Allomesorhizobium</taxon>
    </lineage>
</organism>
<dbReference type="GO" id="GO:0005886">
    <property type="term" value="C:plasma membrane"/>
    <property type="evidence" value="ECO:0007669"/>
    <property type="project" value="UniProtKB-SubCell"/>
</dbReference>
<dbReference type="CDD" id="cd07302">
    <property type="entry name" value="CHD"/>
    <property type="match status" value="1"/>
</dbReference>
<comment type="subcellular location">
    <subcellularLocation>
        <location evidence="1">Cell membrane</location>
        <topology evidence="1">Multi-pass membrane protein</topology>
    </subcellularLocation>
</comment>
<dbReference type="Gene3D" id="3.30.70.1230">
    <property type="entry name" value="Nucleotide cyclase"/>
    <property type="match status" value="1"/>
</dbReference>
<dbReference type="PANTHER" id="PTHR43081:SF17">
    <property type="entry name" value="BLL5647 PROTEIN"/>
    <property type="match status" value="1"/>
</dbReference>
<dbReference type="AlphaFoldDB" id="H0HU80"/>
<reference evidence="5 6" key="1">
    <citation type="journal article" date="2012" name="J. Bacteriol.">
        <title>Draft Genome Sequence of Mesorhizobium alhagi CCNWXJ12-2T, a Novel Salt-Resistant Species Isolated from the Desert of Northwestern China.</title>
        <authorList>
            <person name="Zhou M."/>
            <person name="Chen W."/>
            <person name="Chen H."/>
            <person name="Wei G."/>
        </authorList>
    </citation>
    <scope>NUCLEOTIDE SEQUENCE [LARGE SCALE GENOMIC DNA]</scope>
    <source>
        <strain evidence="5 6">CCNWXJ12-2</strain>
    </source>
</reference>
<dbReference type="PATRIC" id="fig|1107882.3.peg.3641"/>
<evidence type="ECO:0000256" key="3">
    <source>
        <dbReference type="ARBA" id="ARBA00023136"/>
    </source>
</evidence>
<dbReference type="OrthoDB" id="9789782at2"/>
<keyword evidence="6" id="KW-1185">Reference proteome</keyword>
<gene>
    <name evidence="5" type="ORF">MAXJ12_18608</name>
</gene>
<evidence type="ECO:0000256" key="1">
    <source>
        <dbReference type="ARBA" id="ARBA00004651"/>
    </source>
</evidence>
<protein>
    <submittedName>
        <fullName evidence="5">Putative transmembrane adenylate cyclase</fullName>
    </submittedName>
</protein>
<keyword evidence="2" id="KW-1003">Cell membrane</keyword>
<dbReference type="Proteomes" id="UP000003250">
    <property type="component" value="Unassembled WGS sequence"/>
</dbReference>
<dbReference type="InterPro" id="IPR050697">
    <property type="entry name" value="Adenylyl/Guanylyl_Cyclase_3/4"/>
</dbReference>
<accession>H0HU80</accession>
<dbReference type="GO" id="GO:0004016">
    <property type="term" value="F:adenylate cyclase activity"/>
    <property type="evidence" value="ECO:0007669"/>
    <property type="project" value="UniProtKB-ARBA"/>
</dbReference>
<dbReference type="GO" id="GO:0035556">
    <property type="term" value="P:intracellular signal transduction"/>
    <property type="evidence" value="ECO:0007669"/>
    <property type="project" value="InterPro"/>
</dbReference>
<dbReference type="EMBL" id="AHAM01000149">
    <property type="protein sequence ID" value="EHK55716.1"/>
    <property type="molecule type" value="Genomic_DNA"/>
</dbReference>
<dbReference type="RefSeq" id="WP_008837340.1">
    <property type="nucleotide sequence ID" value="NZ_AHAM01000149.1"/>
</dbReference>
<sequence>MRRRRSGGAREDQEPIEIGIGLHYGEVVVGNVGHAQRLEFTVQGDAVNIASRLERLTRHTGTRLMLGDELVRAVQSRGHELTTIIQGLRPKRTRTVRGRQRSVAIWSEGDR</sequence>
<keyword evidence="5" id="KW-0812">Transmembrane</keyword>
<dbReference type="InterPro" id="IPR001054">
    <property type="entry name" value="A/G_cyclase"/>
</dbReference>
<evidence type="ECO:0000256" key="2">
    <source>
        <dbReference type="ARBA" id="ARBA00022475"/>
    </source>
</evidence>
<dbReference type="Pfam" id="PF00211">
    <property type="entry name" value="Guanylate_cyc"/>
    <property type="match status" value="1"/>
</dbReference>